<dbReference type="AlphaFoldDB" id="A0AAJ0DDA0"/>
<evidence type="ECO:0000313" key="2">
    <source>
        <dbReference type="EMBL" id="KAK3047912.1"/>
    </source>
</evidence>
<evidence type="ECO:0000256" key="1">
    <source>
        <dbReference type="SAM" id="MobiDB-lite"/>
    </source>
</evidence>
<reference evidence="2" key="1">
    <citation type="submission" date="2023-04" db="EMBL/GenBank/DDBJ databases">
        <title>Black Yeasts Isolated from many extreme environments.</title>
        <authorList>
            <person name="Coleine C."/>
            <person name="Stajich J.E."/>
            <person name="Selbmann L."/>
        </authorList>
    </citation>
    <scope>NUCLEOTIDE SEQUENCE</scope>
    <source>
        <strain evidence="2">CCFEE 5312</strain>
    </source>
</reference>
<feature type="compositionally biased region" description="Basic and acidic residues" evidence="1">
    <location>
        <begin position="83"/>
        <end position="94"/>
    </location>
</feature>
<evidence type="ECO:0000313" key="3">
    <source>
        <dbReference type="Proteomes" id="UP001271007"/>
    </source>
</evidence>
<feature type="region of interest" description="Disordered" evidence="1">
    <location>
        <begin position="73"/>
        <end position="115"/>
    </location>
</feature>
<sequence length="115" mass="12660">MCIGLRHCPENVNVTPLDSLPQPLRHAKARRFKPRKDATDNKQPAKASAGMASFLIDPARIEKDQHAKQGLELPAEWGQLPADKARQDQRHESGGEISKARNSTATTTPIVSMRA</sequence>
<name>A0AAJ0DDA0_9PEZI</name>
<keyword evidence="3" id="KW-1185">Reference proteome</keyword>
<accession>A0AAJ0DDA0</accession>
<feature type="compositionally biased region" description="Basic residues" evidence="1">
    <location>
        <begin position="25"/>
        <end position="34"/>
    </location>
</feature>
<dbReference type="EMBL" id="JAWDJX010000055">
    <property type="protein sequence ID" value="KAK3047912.1"/>
    <property type="molecule type" value="Genomic_DNA"/>
</dbReference>
<feature type="region of interest" description="Disordered" evidence="1">
    <location>
        <begin position="16"/>
        <end position="48"/>
    </location>
</feature>
<proteinExistence type="predicted"/>
<comment type="caution">
    <text evidence="2">The sequence shown here is derived from an EMBL/GenBank/DDBJ whole genome shotgun (WGS) entry which is preliminary data.</text>
</comment>
<dbReference type="Proteomes" id="UP001271007">
    <property type="component" value="Unassembled WGS sequence"/>
</dbReference>
<feature type="compositionally biased region" description="Polar residues" evidence="1">
    <location>
        <begin position="100"/>
        <end position="115"/>
    </location>
</feature>
<organism evidence="2 3">
    <name type="scientific">Extremus antarcticus</name>
    <dbReference type="NCBI Taxonomy" id="702011"/>
    <lineage>
        <taxon>Eukaryota</taxon>
        <taxon>Fungi</taxon>
        <taxon>Dikarya</taxon>
        <taxon>Ascomycota</taxon>
        <taxon>Pezizomycotina</taxon>
        <taxon>Dothideomycetes</taxon>
        <taxon>Dothideomycetidae</taxon>
        <taxon>Mycosphaerellales</taxon>
        <taxon>Extremaceae</taxon>
        <taxon>Extremus</taxon>
    </lineage>
</organism>
<gene>
    <name evidence="2" type="ORF">LTR09_010737</name>
</gene>
<protein>
    <submittedName>
        <fullName evidence="2">Uncharacterized protein</fullName>
    </submittedName>
</protein>